<evidence type="ECO:0000313" key="3">
    <source>
        <dbReference type="Proteomes" id="UP001596060"/>
    </source>
</evidence>
<dbReference type="RefSeq" id="WP_066719987.1">
    <property type="nucleotide sequence ID" value="NZ_JBHSLU010000045.1"/>
</dbReference>
<dbReference type="EMBL" id="JBHSLU010000045">
    <property type="protein sequence ID" value="MFC5506472.1"/>
    <property type="molecule type" value="Genomic_DNA"/>
</dbReference>
<sequence>MTLNGLTAAEVIRLLELKPHPEGGHYRETFRDPKEIDGRSTGTAIYYLLDIGETSEWHRCDAAEIWHHYAGAPLVISVSPNGHDASAHHLGSDLAAGQRPQFVVPAGCWQSATSLGAWTLVGCTVAPGFSFAGFEMAPPGWRPTPRKAGQR</sequence>
<dbReference type="PANTHER" id="PTHR33387">
    <property type="entry name" value="RMLC-LIKE JELLY ROLL FOLD PROTEIN"/>
    <property type="match status" value="1"/>
</dbReference>
<evidence type="ECO:0000313" key="2">
    <source>
        <dbReference type="EMBL" id="MFC5506472.1"/>
    </source>
</evidence>
<protein>
    <submittedName>
        <fullName evidence="2">Cupin domain-containing protein</fullName>
    </submittedName>
</protein>
<gene>
    <name evidence="2" type="ORF">ACFPN9_14530</name>
</gene>
<accession>A0ABW0P337</accession>
<dbReference type="InterPro" id="IPR039935">
    <property type="entry name" value="YML079W-like"/>
</dbReference>
<dbReference type="SUPFAM" id="SSF51182">
    <property type="entry name" value="RmlC-like cupins"/>
    <property type="match status" value="1"/>
</dbReference>
<feature type="domain" description="DUF985" evidence="1">
    <location>
        <begin position="10"/>
        <end position="137"/>
    </location>
</feature>
<dbReference type="InterPro" id="IPR011051">
    <property type="entry name" value="RmlC_Cupin_sf"/>
</dbReference>
<dbReference type="Proteomes" id="UP001596060">
    <property type="component" value="Unassembled WGS sequence"/>
</dbReference>
<proteinExistence type="predicted"/>
<name>A0ABW0P337_9HYPH</name>
<organism evidence="2 3">
    <name type="scientific">Bosea massiliensis</name>
    <dbReference type="NCBI Taxonomy" id="151419"/>
    <lineage>
        <taxon>Bacteria</taxon>
        <taxon>Pseudomonadati</taxon>
        <taxon>Pseudomonadota</taxon>
        <taxon>Alphaproteobacteria</taxon>
        <taxon>Hyphomicrobiales</taxon>
        <taxon>Boseaceae</taxon>
        <taxon>Bosea</taxon>
    </lineage>
</organism>
<dbReference type="Pfam" id="PF06172">
    <property type="entry name" value="Cupin_5"/>
    <property type="match status" value="1"/>
</dbReference>
<keyword evidence="3" id="KW-1185">Reference proteome</keyword>
<dbReference type="InterPro" id="IPR009327">
    <property type="entry name" value="Cupin_DUF985"/>
</dbReference>
<dbReference type="CDD" id="cd06121">
    <property type="entry name" value="cupin_YML079wp"/>
    <property type="match status" value="1"/>
</dbReference>
<dbReference type="Gene3D" id="2.60.120.10">
    <property type="entry name" value="Jelly Rolls"/>
    <property type="match status" value="1"/>
</dbReference>
<evidence type="ECO:0000259" key="1">
    <source>
        <dbReference type="Pfam" id="PF06172"/>
    </source>
</evidence>
<comment type="caution">
    <text evidence="2">The sequence shown here is derived from an EMBL/GenBank/DDBJ whole genome shotgun (WGS) entry which is preliminary data.</text>
</comment>
<dbReference type="PANTHER" id="PTHR33387:SF3">
    <property type="entry name" value="DUF985 DOMAIN-CONTAINING PROTEIN"/>
    <property type="match status" value="1"/>
</dbReference>
<dbReference type="InterPro" id="IPR014710">
    <property type="entry name" value="RmlC-like_jellyroll"/>
</dbReference>
<reference evidence="3" key="1">
    <citation type="journal article" date="2019" name="Int. J. Syst. Evol. Microbiol.">
        <title>The Global Catalogue of Microorganisms (GCM) 10K type strain sequencing project: providing services to taxonomists for standard genome sequencing and annotation.</title>
        <authorList>
            <consortium name="The Broad Institute Genomics Platform"/>
            <consortium name="The Broad Institute Genome Sequencing Center for Infectious Disease"/>
            <person name="Wu L."/>
            <person name="Ma J."/>
        </authorList>
    </citation>
    <scope>NUCLEOTIDE SEQUENCE [LARGE SCALE GENOMIC DNA]</scope>
    <source>
        <strain evidence="3">CCUG 43117</strain>
    </source>
</reference>